<dbReference type="RefSeq" id="WP_062285484.1">
    <property type="nucleotide sequence ID" value="NZ_LTBC01000015.1"/>
</dbReference>
<dbReference type="Proteomes" id="UP000075670">
    <property type="component" value="Unassembled WGS sequence"/>
</dbReference>
<name>A0A151AU07_9FIRM</name>
<feature type="region of interest" description="Disordered" evidence="1">
    <location>
        <begin position="47"/>
        <end position="73"/>
    </location>
</feature>
<dbReference type="EMBL" id="LTBC01000015">
    <property type="protein sequence ID" value="KYH31136.1"/>
    <property type="molecule type" value="Genomic_DNA"/>
</dbReference>
<evidence type="ECO:0000256" key="1">
    <source>
        <dbReference type="SAM" id="MobiDB-lite"/>
    </source>
</evidence>
<proteinExistence type="predicted"/>
<reference evidence="2 3" key="1">
    <citation type="submission" date="2016-02" db="EMBL/GenBank/DDBJ databases">
        <title>Genome sequence of Moorella mulderi DSM 14980.</title>
        <authorList>
            <person name="Poehlein A."/>
            <person name="Daniel R."/>
        </authorList>
    </citation>
    <scope>NUCLEOTIDE SEQUENCE [LARGE SCALE GENOMIC DNA]</scope>
    <source>
        <strain evidence="2 3">DSM 14980</strain>
    </source>
</reference>
<accession>A0A151AU07</accession>
<protein>
    <submittedName>
        <fullName evidence="2">Uncharacterized protein</fullName>
    </submittedName>
</protein>
<comment type="caution">
    <text evidence="2">The sequence shown here is derived from an EMBL/GenBank/DDBJ whole genome shotgun (WGS) entry which is preliminary data.</text>
</comment>
<evidence type="ECO:0000313" key="2">
    <source>
        <dbReference type="EMBL" id="KYH31136.1"/>
    </source>
</evidence>
<sequence>MTVLDYARWRAVKEVPEIIDTLAARAKDGDAAAARLMLELAGLLPVGEGGGNDNAEEKQPRNSSQKQSEAAVQ</sequence>
<gene>
    <name evidence="2" type="ORF">MOMUL_26690</name>
</gene>
<evidence type="ECO:0000313" key="3">
    <source>
        <dbReference type="Proteomes" id="UP000075670"/>
    </source>
</evidence>
<feature type="compositionally biased region" description="Polar residues" evidence="1">
    <location>
        <begin position="61"/>
        <end position="73"/>
    </location>
</feature>
<organism evidence="2 3">
    <name type="scientific">Moorella mulderi DSM 14980</name>
    <dbReference type="NCBI Taxonomy" id="1122241"/>
    <lineage>
        <taxon>Bacteria</taxon>
        <taxon>Bacillati</taxon>
        <taxon>Bacillota</taxon>
        <taxon>Clostridia</taxon>
        <taxon>Neomoorellales</taxon>
        <taxon>Neomoorellaceae</taxon>
        <taxon>Neomoorella</taxon>
    </lineage>
</organism>
<keyword evidence="3" id="KW-1185">Reference proteome</keyword>
<dbReference type="PATRIC" id="fig|1122241.3.peg.2836"/>
<dbReference type="AlphaFoldDB" id="A0A151AU07"/>